<organism evidence="2 3">
    <name type="scientific">Mycena citricolor</name>
    <dbReference type="NCBI Taxonomy" id="2018698"/>
    <lineage>
        <taxon>Eukaryota</taxon>
        <taxon>Fungi</taxon>
        <taxon>Dikarya</taxon>
        <taxon>Basidiomycota</taxon>
        <taxon>Agaricomycotina</taxon>
        <taxon>Agaricomycetes</taxon>
        <taxon>Agaricomycetidae</taxon>
        <taxon>Agaricales</taxon>
        <taxon>Marasmiineae</taxon>
        <taxon>Mycenaceae</taxon>
        <taxon>Mycena</taxon>
    </lineage>
</organism>
<feature type="region of interest" description="Disordered" evidence="1">
    <location>
        <begin position="383"/>
        <end position="402"/>
    </location>
</feature>
<proteinExistence type="predicted"/>
<feature type="compositionally biased region" description="Polar residues" evidence="1">
    <location>
        <begin position="385"/>
        <end position="397"/>
    </location>
</feature>
<evidence type="ECO:0000256" key="1">
    <source>
        <dbReference type="SAM" id="MobiDB-lite"/>
    </source>
</evidence>
<evidence type="ECO:0000313" key="3">
    <source>
        <dbReference type="Proteomes" id="UP001295794"/>
    </source>
</evidence>
<dbReference type="EMBL" id="CAVNYO010000405">
    <property type="protein sequence ID" value="CAK5275958.1"/>
    <property type="molecule type" value="Genomic_DNA"/>
</dbReference>
<dbReference type="AlphaFoldDB" id="A0AAD2HJD7"/>
<dbReference type="Proteomes" id="UP001295794">
    <property type="component" value="Unassembled WGS sequence"/>
</dbReference>
<keyword evidence="3" id="KW-1185">Reference proteome</keyword>
<reference evidence="2" key="1">
    <citation type="submission" date="2023-11" db="EMBL/GenBank/DDBJ databases">
        <authorList>
            <person name="De Vega J J."/>
            <person name="De Vega J J."/>
        </authorList>
    </citation>
    <scope>NUCLEOTIDE SEQUENCE</scope>
</reference>
<feature type="compositionally biased region" description="Low complexity" evidence="1">
    <location>
        <begin position="83"/>
        <end position="105"/>
    </location>
</feature>
<dbReference type="PANTHER" id="PTHR38846:SF1">
    <property type="entry name" value="C3H1-TYPE DOMAIN-CONTAINING PROTEIN"/>
    <property type="match status" value="1"/>
</dbReference>
<accession>A0AAD2HJD7</accession>
<name>A0AAD2HJD7_9AGAR</name>
<evidence type="ECO:0000313" key="2">
    <source>
        <dbReference type="EMBL" id="CAK5275958.1"/>
    </source>
</evidence>
<dbReference type="PANTHER" id="PTHR38846">
    <property type="entry name" value="C3H1-TYPE DOMAIN-CONTAINING PROTEIN"/>
    <property type="match status" value="1"/>
</dbReference>
<feature type="region of interest" description="Disordered" evidence="1">
    <location>
        <begin position="83"/>
        <end position="120"/>
    </location>
</feature>
<gene>
    <name evidence="2" type="ORF">MYCIT1_LOCUS24068</name>
</gene>
<protein>
    <submittedName>
        <fullName evidence="2">Uncharacterized protein</fullName>
    </submittedName>
</protein>
<comment type="caution">
    <text evidence="2">The sequence shown here is derived from an EMBL/GenBank/DDBJ whole genome shotgun (WGS) entry which is preliminary data.</text>
</comment>
<feature type="region of interest" description="Disordered" evidence="1">
    <location>
        <begin position="1"/>
        <end position="25"/>
    </location>
</feature>
<sequence>MDPEVGQRGADTDAGEFGSDDGESVLLSDAVVQALESAERDAFGRESPVSAASDAYDEMFTDSFSDEWMHAWARLEAPCETPTCTPTLDSEPPSSLPPSSSIAPSCESQPPLPSCDSGPTEFDDMFLDDYTDQWLRACSVLEALGAAKGSSVVSRQGSGIESQEDVLSEGHPEISTTLPLQLETADHCSRLDDHSLSDQQARIHFRRRQHKLLRTKKRLLTGIFYVSVLYFPTACASSPPAMPLARDLAEYDTVHANRQTPIDIPKVPIDMDDVERHVPQIGERSFDKEKLFYIAKHSVGSTGGQVDPALSGQEISENQLPDNLTSLANFPQSENISSEIVAAPEPVFSIDWMQDIPRPHSPDSPYLIHRRYRNYRSYIRDRQKTSVPAQTTQTTPSVPAPKIPPHDIEICAFFGMFPKCRFIPGKPYTQMVEELILAYRMNAQDARHAREQLQGILNRRSMALTSARNVHSRRSSSSDWLTKPALHVAEDDERQYTRAILAASPSKKRKTSYETDRMPKKPRLRLFAVAGPVSETHRDNQTSDPLAEFFAEYPAFKYNPRSPISAQYQAMCGMYGLRKPAKFVIESPSQRAQREKVWERYRIAMGRAFAHQFGRDAYDLRNWQGLCVVLDISPVPGTIEGCKIEIRALHVNIVDLLDTGRTGRPVRKFESEAALAKYTREHRKIFPKQEADTLLSHLLRFLAQYWPGVTRR</sequence>